<evidence type="ECO:0000313" key="1">
    <source>
        <dbReference type="EMBL" id="KAJ4728371.1"/>
    </source>
</evidence>
<proteinExistence type="predicted"/>
<accession>A0ACC1YY19</accession>
<name>A0ACC1YY19_MELAZ</name>
<dbReference type="EMBL" id="CM051394">
    <property type="protein sequence ID" value="KAJ4728371.1"/>
    <property type="molecule type" value="Genomic_DNA"/>
</dbReference>
<gene>
    <name evidence="1" type="ORF">OWV82_001312</name>
</gene>
<sequence length="222" mass="25971">MEQVKLLGAWPSPYVYRIIWALELKGIKYEYMEEHLFNKSDMLLKYNPIHKKVPVLVHAEKPIVESTVILEYIEETWPQHPLLPKDPYDRAAARFWINFCEEKTAIFIAFYIAVGEEQERAIRAAREQMKVIEEQGLGEKKFFGGNEIGLVDLVFGWIPKSFGVIEDVVGVKVLDADSFPRLHAWIGNFRNHPVIKDHLPDCDDMFAYYKQKRERFIAPKMT</sequence>
<dbReference type="Proteomes" id="UP001164539">
    <property type="component" value="Chromosome 1"/>
</dbReference>
<keyword evidence="2" id="KW-1185">Reference proteome</keyword>
<organism evidence="1 2">
    <name type="scientific">Melia azedarach</name>
    <name type="common">Chinaberry tree</name>
    <dbReference type="NCBI Taxonomy" id="155640"/>
    <lineage>
        <taxon>Eukaryota</taxon>
        <taxon>Viridiplantae</taxon>
        <taxon>Streptophyta</taxon>
        <taxon>Embryophyta</taxon>
        <taxon>Tracheophyta</taxon>
        <taxon>Spermatophyta</taxon>
        <taxon>Magnoliopsida</taxon>
        <taxon>eudicotyledons</taxon>
        <taxon>Gunneridae</taxon>
        <taxon>Pentapetalae</taxon>
        <taxon>rosids</taxon>
        <taxon>malvids</taxon>
        <taxon>Sapindales</taxon>
        <taxon>Meliaceae</taxon>
        <taxon>Melia</taxon>
    </lineage>
</organism>
<protein>
    <submittedName>
        <fullName evidence="1">Glutathione s-transferase</fullName>
    </submittedName>
</protein>
<comment type="caution">
    <text evidence="1">The sequence shown here is derived from an EMBL/GenBank/DDBJ whole genome shotgun (WGS) entry which is preliminary data.</text>
</comment>
<reference evidence="1 2" key="1">
    <citation type="journal article" date="2023" name="Science">
        <title>Complex scaffold remodeling in plant triterpene biosynthesis.</title>
        <authorList>
            <person name="De La Pena R."/>
            <person name="Hodgson H."/>
            <person name="Liu J.C."/>
            <person name="Stephenson M.J."/>
            <person name="Martin A.C."/>
            <person name="Owen C."/>
            <person name="Harkess A."/>
            <person name="Leebens-Mack J."/>
            <person name="Jimenez L.E."/>
            <person name="Osbourn A."/>
            <person name="Sattely E.S."/>
        </authorList>
    </citation>
    <scope>NUCLEOTIDE SEQUENCE [LARGE SCALE GENOMIC DNA]</scope>
    <source>
        <strain evidence="2">cv. JPN11</strain>
        <tissue evidence="1">Leaf</tissue>
    </source>
</reference>
<evidence type="ECO:0000313" key="2">
    <source>
        <dbReference type="Proteomes" id="UP001164539"/>
    </source>
</evidence>